<dbReference type="PROSITE" id="PS50103">
    <property type="entry name" value="ZF_C3H1"/>
    <property type="match status" value="1"/>
</dbReference>
<keyword evidence="3 4" id="KW-0862">Zinc</keyword>
<dbReference type="eggNOG" id="KOG1039">
    <property type="taxonomic scope" value="Eukaryota"/>
</dbReference>
<dbReference type="Proteomes" id="UP000008864">
    <property type="component" value="Unassembled WGS sequence"/>
</dbReference>
<organism evidence="6 7">
    <name type="scientific">Trichophyton rubrum (strain ATCC MYA-4607 / CBS 118892)</name>
    <name type="common">Athlete's foot fungus</name>
    <dbReference type="NCBI Taxonomy" id="559305"/>
    <lineage>
        <taxon>Eukaryota</taxon>
        <taxon>Fungi</taxon>
        <taxon>Dikarya</taxon>
        <taxon>Ascomycota</taxon>
        <taxon>Pezizomycotina</taxon>
        <taxon>Eurotiomycetes</taxon>
        <taxon>Eurotiomycetidae</taxon>
        <taxon>Onygenales</taxon>
        <taxon>Arthrodermataceae</taxon>
        <taxon>Trichophyton</taxon>
    </lineage>
</organism>
<accession>F2SY09</accession>
<dbReference type="InterPro" id="IPR036855">
    <property type="entry name" value="Znf_CCCH_sf"/>
</dbReference>
<reference evidence="6" key="3">
    <citation type="submission" date="2014-02" db="EMBL/GenBank/DDBJ databases">
        <authorList>
            <consortium name="The Broad Institute Genome Sequencing Platform"/>
            <person name="Cuomo C.A."/>
            <person name="White T.C."/>
            <person name="Graser Y."/>
            <person name="Martinez-Rossi N."/>
            <person name="Heitman J."/>
            <person name="Young S.K."/>
            <person name="Zeng Q."/>
            <person name="Gargeya S."/>
            <person name="Abouelleil A."/>
            <person name="Alvarado L."/>
            <person name="Chapman S.B."/>
            <person name="Gainer-Dewar J."/>
            <person name="Goldberg J."/>
            <person name="Griggs A."/>
            <person name="Gujja S."/>
            <person name="Hansen M."/>
            <person name="Howarth C."/>
            <person name="Imamovic A."/>
            <person name="Larimer J."/>
            <person name="Martinez D."/>
            <person name="Murphy C."/>
            <person name="Pearson M.D."/>
            <person name="Persinoti G."/>
            <person name="Poon T."/>
            <person name="Priest M."/>
            <person name="Roberts A.D."/>
            <person name="Saif S."/>
            <person name="Shea T.D."/>
            <person name="Sykes S.N."/>
            <person name="Wortman J."/>
            <person name="Nusbaum C."/>
            <person name="Birren B."/>
        </authorList>
    </citation>
    <scope>NUCLEOTIDE SEQUENCE</scope>
    <source>
        <strain evidence="6">CBS 118892</strain>
    </source>
</reference>
<dbReference type="SMART" id="SM00356">
    <property type="entry name" value="ZnF_C3H1"/>
    <property type="match status" value="1"/>
</dbReference>
<dbReference type="AlphaFoldDB" id="F2SY09"/>
<evidence type="ECO:0000313" key="7">
    <source>
        <dbReference type="Proteomes" id="UP000008864"/>
    </source>
</evidence>
<evidence type="ECO:0000256" key="4">
    <source>
        <dbReference type="PROSITE-ProRule" id="PRU00723"/>
    </source>
</evidence>
<dbReference type="EMBL" id="GG700657">
    <property type="protein sequence ID" value="EGD91246.2"/>
    <property type="molecule type" value="Genomic_DNA"/>
</dbReference>
<keyword evidence="7" id="KW-1185">Reference proteome</keyword>
<evidence type="ECO:0000313" key="6">
    <source>
        <dbReference type="EMBL" id="EGD91246.2"/>
    </source>
</evidence>
<proteinExistence type="predicted"/>
<name>F2SY09_TRIRC</name>
<dbReference type="GeneID" id="10371735"/>
<reference evidence="7" key="2">
    <citation type="journal article" date="2012" name="MBio">
        <title>Comparative genome analysis of Trichophyton rubrum and related dermatophytes reveals candidate genes involved in infection.</title>
        <authorList>
            <person name="Martinez D.A."/>
            <person name="Oliver B.G."/>
            <person name="Graeser Y."/>
            <person name="Goldberg J.M."/>
            <person name="Li W."/>
            <person name="Martinez-Rossi N.M."/>
            <person name="Monod M."/>
            <person name="Shelest E."/>
            <person name="Barton R.C."/>
            <person name="Birch E."/>
            <person name="Brakhage A.A."/>
            <person name="Chen Z."/>
            <person name="Gurr S.J."/>
            <person name="Heiman D."/>
            <person name="Heitman J."/>
            <person name="Kosti I."/>
            <person name="Rossi A."/>
            <person name="Saif S."/>
            <person name="Samalova M."/>
            <person name="Saunders C.W."/>
            <person name="Shea T."/>
            <person name="Summerbell R.C."/>
            <person name="Xu J."/>
            <person name="Young S."/>
            <person name="Zeng Q."/>
            <person name="Birren B.W."/>
            <person name="Cuomo C.A."/>
            <person name="White T.C."/>
        </authorList>
    </citation>
    <scope>NUCLEOTIDE SEQUENCE [LARGE SCALE GENOMIC DNA]</scope>
    <source>
        <strain evidence="7">ATCC MYA-4607 / CBS 118892</strain>
    </source>
</reference>
<dbReference type="GO" id="GO:0008270">
    <property type="term" value="F:zinc ion binding"/>
    <property type="evidence" value="ECO:0007669"/>
    <property type="project" value="UniProtKB-KW"/>
</dbReference>
<keyword evidence="2 4" id="KW-0863">Zinc-finger</keyword>
<evidence type="ECO:0000256" key="1">
    <source>
        <dbReference type="ARBA" id="ARBA00022723"/>
    </source>
</evidence>
<dbReference type="STRING" id="559305.F2SY09"/>
<evidence type="ECO:0000256" key="2">
    <source>
        <dbReference type="ARBA" id="ARBA00022771"/>
    </source>
</evidence>
<dbReference type="VEuPathDB" id="FungiDB:TERG_07468"/>
<dbReference type="SUPFAM" id="SSF90229">
    <property type="entry name" value="CCCH zinc finger"/>
    <property type="match status" value="1"/>
</dbReference>
<dbReference type="RefSeq" id="XP_047607243.1">
    <property type="nucleotide sequence ID" value="XM_047750393.1"/>
</dbReference>
<dbReference type="EMBL" id="GG700657">
    <property type="protein sequence ID" value="KFL62703.1"/>
    <property type="molecule type" value="Genomic_DNA"/>
</dbReference>
<dbReference type="RefSeq" id="XP_047604770.1">
    <property type="nucleotide sequence ID" value="XM_047748781.1"/>
</dbReference>
<dbReference type="HOGENOM" id="CLU_1866550_0_0_1"/>
<evidence type="ECO:0000256" key="3">
    <source>
        <dbReference type="ARBA" id="ARBA00022833"/>
    </source>
</evidence>
<protein>
    <recommendedName>
        <fullName evidence="5">C3H1-type domain-containing protein</fullName>
    </recommendedName>
</protein>
<reference evidence="6" key="1">
    <citation type="submission" date="2009-09" db="EMBL/GenBank/DDBJ databases">
        <title>Annotation of Trichophyton rubrum strain CBS 118892.</title>
        <authorList>
            <consortium name="The Broad Institute Genome Sequencing Platform"/>
            <person name="Cuomo C."/>
            <person name="Henn M."/>
            <person name="Martinez D."/>
            <person name="Young S.K."/>
            <person name="Zeng Q."/>
            <person name="Gargeya S."/>
            <person name="Haas B."/>
            <person name="Alvarado L."/>
            <person name="Berlin A."/>
            <person name="Chapman S."/>
            <person name="Chen Z."/>
            <person name="Freedman E."/>
            <person name="Gellesch M."/>
            <person name="Goldberg J."/>
            <person name="Griggs A."/>
            <person name="Gujja S."/>
            <person name="Heilman E.R."/>
            <person name="Heiman D."/>
            <person name="Howarth C."/>
            <person name="Larson L."/>
            <person name="Mehta T."/>
            <person name="Pearson M."/>
            <person name="Roberts A."/>
            <person name="Saif S."/>
            <person name="Shea T."/>
            <person name="Shenoy N."/>
            <person name="Sisk P."/>
            <person name="Stolte C."/>
            <person name="Sykes S."/>
            <person name="White J."/>
            <person name="Yandava C."/>
            <person name="White T.C."/>
            <person name="Abdel-Rahman S."/>
            <person name="Graser Y."/>
            <person name="Gurr S.J."/>
            <person name="Kohler G."/>
            <person name="Martinez-Rossi N."/>
            <person name="Oliver B.C."/>
            <person name="Rossi A."/>
            <person name="Shelest E."/>
            <person name="Summerbell R."/>
            <person name="Lander E."/>
            <person name="Nusbaum C."/>
            <person name="Birren B."/>
        </authorList>
    </citation>
    <scope>NUCLEOTIDE SEQUENCE [LARGE SCALE GENOMIC DNA]</scope>
    <source>
        <strain evidence="6">CBS 118892</strain>
    </source>
</reference>
<dbReference type="OrthoDB" id="250836at2759"/>
<dbReference type="Gene3D" id="4.10.1000.10">
    <property type="entry name" value="Zinc finger, CCCH-type"/>
    <property type="match status" value="1"/>
</dbReference>
<keyword evidence="1 4" id="KW-0479">Metal-binding</keyword>
<evidence type="ECO:0000259" key="5">
    <source>
        <dbReference type="PROSITE" id="PS50103"/>
    </source>
</evidence>
<gene>
    <name evidence="6" type="ORF">TERG_07468</name>
</gene>
<feature type="zinc finger region" description="C3H1-type" evidence="4">
    <location>
        <begin position="71"/>
        <end position="98"/>
    </location>
</feature>
<feature type="domain" description="C3H1-type" evidence="5">
    <location>
        <begin position="71"/>
        <end position="98"/>
    </location>
</feature>
<dbReference type="InterPro" id="IPR000571">
    <property type="entry name" value="Znf_CCCH"/>
</dbReference>
<sequence length="137" mass="15606">MVTLSKHQNHPIILLRSKIESSQKAASHLNCRVDDIQLTKTSRDLELSIYKWAKPAAARIFITMARCTRDAPQLVNCKWWKRGYCQRGDLCYFRHDPCLLGVDQKADVSTNPSDANATTQITSKCRIHDTIIDSALY</sequence>